<accession>A7E5P1</accession>
<keyword evidence="2" id="KW-1185">Reference proteome</keyword>
<proteinExistence type="predicted"/>
<dbReference type="GeneID" id="5495120"/>
<dbReference type="RefSeq" id="XP_001598527.1">
    <property type="nucleotide sequence ID" value="XM_001598477.1"/>
</dbReference>
<dbReference type="AlphaFoldDB" id="A7E5P1"/>
<gene>
    <name evidence="1" type="ORF">SS1G_00616</name>
</gene>
<dbReference type="Proteomes" id="UP000001312">
    <property type="component" value="Unassembled WGS sequence"/>
</dbReference>
<evidence type="ECO:0000313" key="1">
    <source>
        <dbReference type="EMBL" id="EDN91213.1"/>
    </source>
</evidence>
<sequence>MDGELLLGWFIWRSFGIGRVSYVGDDLGWVGLDLEMVRLEGSEVYDQSILSLLIYIIYMKKRLEIGGRSSSMIVTLNGKKSVILRKDHVGSTNNTEVDNESRYWTSAS</sequence>
<organism evidence="1 2">
    <name type="scientific">Sclerotinia sclerotiorum (strain ATCC 18683 / 1980 / Ss-1)</name>
    <name type="common">White mold</name>
    <name type="synonym">Whetzelinia sclerotiorum</name>
    <dbReference type="NCBI Taxonomy" id="665079"/>
    <lineage>
        <taxon>Eukaryota</taxon>
        <taxon>Fungi</taxon>
        <taxon>Dikarya</taxon>
        <taxon>Ascomycota</taxon>
        <taxon>Pezizomycotina</taxon>
        <taxon>Leotiomycetes</taxon>
        <taxon>Helotiales</taxon>
        <taxon>Sclerotiniaceae</taxon>
        <taxon>Sclerotinia</taxon>
    </lineage>
</organism>
<name>A7E5P1_SCLS1</name>
<dbReference type="InParanoid" id="A7E5P1"/>
<reference evidence="2" key="1">
    <citation type="journal article" date="2011" name="PLoS Genet.">
        <title>Genomic analysis of the necrotrophic fungal pathogens Sclerotinia sclerotiorum and Botrytis cinerea.</title>
        <authorList>
            <person name="Amselem J."/>
            <person name="Cuomo C.A."/>
            <person name="van Kan J.A."/>
            <person name="Viaud M."/>
            <person name="Benito E.P."/>
            <person name="Couloux A."/>
            <person name="Coutinho P.M."/>
            <person name="de Vries R.P."/>
            <person name="Dyer P.S."/>
            <person name="Fillinger S."/>
            <person name="Fournier E."/>
            <person name="Gout L."/>
            <person name="Hahn M."/>
            <person name="Kohn L."/>
            <person name="Lapalu N."/>
            <person name="Plummer K.M."/>
            <person name="Pradier J.M."/>
            <person name="Quevillon E."/>
            <person name="Sharon A."/>
            <person name="Simon A."/>
            <person name="ten Have A."/>
            <person name="Tudzynski B."/>
            <person name="Tudzynski P."/>
            <person name="Wincker P."/>
            <person name="Andrew M."/>
            <person name="Anthouard V."/>
            <person name="Beever R.E."/>
            <person name="Beffa R."/>
            <person name="Benoit I."/>
            <person name="Bouzid O."/>
            <person name="Brault B."/>
            <person name="Chen Z."/>
            <person name="Choquer M."/>
            <person name="Collemare J."/>
            <person name="Cotton P."/>
            <person name="Danchin E.G."/>
            <person name="Da Silva C."/>
            <person name="Gautier A."/>
            <person name="Giraud C."/>
            <person name="Giraud T."/>
            <person name="Gonzalez C."/>
            <person name="Grossetete S."/>
            <person name="Guldener U."/>
            <person name="Henrissat B."/>
            <person name="Howlett B.J."/>
            <person name="Kodira C."/>
            <person name="Kretschmer M."/>
            <person name="Lappartient A."/>
            <person name="Leroch M."/>
            <person name="Levis C."/>
            <person name="Mauceli E."/>
            <person name="Neuveglise C."/>
            <person name="Oeser B."/>
            <person name="Pearson M."/>
            <person name="Poulain J."/>
            <person name="Poussereau N."/>
            <person name="Quesneville H."/>
            <person name="Rascle C."/>
            <person name="Schumacher J."/>
            <person name="Segurens B."/>
            <person name="Sexton A."/>
            <person name="Silva E."/>
            <person name="Sirven C."/>
            <person name="Soanes D.M."/>
            <person name="Talbot N.J."/>
            <person name="Templeton M."/>
            <person name="Yandava C."/>
            <person name="Yarden O."/>
            <person name="Zeng Q."/>
            <person name="Rollins J.A."/>
            <person name="Lebrun M.H."/>
            <person name="Dickman M."/>
        </authorList>
    </citation>
    <scope>NUCLEOTIDE SEQUENCE [LARGE SCALE GENOMIC DNA]</scope>
    <source>
        <strain evidence="2">ATCC 18683 / 1980 / Ss-1</strain>
    </source>
</reference>
<dbReference type="KEGG" id="ssl:SS1G_00616"/>
<dbReference type="HOGENOM" id="CLU_2198569_0_0_1"/>
<protein>
    <submittedName>
        <fullName evidence="1">Uncharacterized protein</fullName>
    </submittedName>
</protein>
<dbReference type="EMBL" id="CH476621">
    <property type="protein sequence ID" value="EDN91213.1"/>
    <property type="molecule type" value="Genomic_DNA"/>
</dbReference>
<evidence type="ECO:0000313" key="2">
    <source>
        <dbReference type="Proteomes" id="UP000001312"/>
    </source>
</evidence>